<dbReference type="InterPro" id="IPR010229">
    <property type="entry name" value="Pept_M38_dipep"/>
</dbReference>
<proteinExistence type="inferred from homology"/>
<keyword evidence="1" id="KW-0645">Protease</keyword>
<feature type="domain" description="Amidohydrolase-related" evidence="5">
    <location>
        <begin position="267"/>
        <end position="378"/>
    </location>
</feature>
<comment type="caution">
    <text evidence="7">The sequence shown here is derived from an EMBL/GenBank/DDBJ whole genome shotgun (WGS) entry which is preliminary data.</text>
</comment>
<dbReference type="RefSeq" id="WP_184745932.1">
    <property type="nucleotide sequence ID" value="NZ_JACHGJ010000002.1"/>
</dbReference>
<dbReference type="GO" id="GO:0005737">
    <property type="term" value="C:cytoplasm"/>
    <property type="evidence" value="ECO:0007669"/>
    <property type="project" value="UniProtKB-SubCell"/>
</dbReference>
<dbReference type="PIRSF" id="PIRSF001238">
    <property type="entry name" value="IadA"/>
    <property type="match status" value="1"/>
</dbReference>
<dbReference type="InterPro" id="IPR006680">
    <property type="entry name" value="Amidohydro-rel"/>
</dbReference>
<dbReference type="NCBIfam" id="TIGR01975">
    <property type="entry name" value="isoAsp_dipep"/>
    <property type="match status" value="1"/>
</dbReference>
<evidence type="ECO:0000259" key="6">
    <source>
        <dbReference type="Pfam" id="PF07969"/>
    </source>
</evidence>
<evidence type="ECO:0000313" key="8">
    <source>
        <dbReference type="Proteomes" id="UP000587760"/>
    </source>
</evidence>
<keyword evidence="1 4" id="KW-0479">Metal-binding</keyword>
<comment type="PTM">
    <text evidence="1">Carboxylation allows a single lysine to coordinate two zinc ions.</text>
</comment>
<feature type="binding site" evidence="3">
    <location>
        <position position="230"/>
    </location>
    <ligand>
        <name>substrate</name>
    </ligand>
</feature>
<dbReference type="GO" id="GO:0006508">
    <property type="term" value="P:proteolysis"/>
    <property type="evidence" value="ECO:0007669"/>
    <property type="project" value="UniProtKB-KW"/>
</dbReference>
<dbReference type="Gene3D" id="2.30.40.10">
    <property type="entry name" value="Urease, subunit C, domain 1"/>
    <property type="match status" value="1"/>
</dbReference>
<gene>
    <name evidence="7" type="ORF">HNR50_001758</name>
</gene>
<feature type="binding site" evidence="3">
    <location>
        <position position="133"/>
    </location>
    <ligand>
        <name>substrate</name>
    </ligand>
</feature>
<dbReference type="InterPro" id="IPR013108">
    <property type="entry name" value="Amidohydro_3"/>
</dbReference>
<feature type="binding site" evidence="3">
    <location>
        <position position="166"/>
    </location>
    <ligand>
        <name>substrate</name>
    </ligand>
</feature>
<sequence length="392" mass="41541">MSSITLIENGEVYAPQYLGRKNILIGGETILEIGSSDSRALSGIDINVIDASGKIVIPGFIDGHVHICGGGGEGGFRTRTPEISLSDLTLAGVTSVIGVLGTDGTTRTMSNLIAKANALIEEGISAWVLTGSYQVPVRTVTGSITDDIILIERIIGTGEIALADHRSSHPGLDTLVKVVSDSRLGGILSGKGGIVNVHMGDSSKMTGLLNRLFEETEIPPGQILPTHMNRNPYLFEAAKEYVGKGGYADFTTSTTEQFIKEGEVPAAEALKRMLDEELPVDRITFTSDGQGSLPEFDSQGRFLRLGIGSCRSLGETLQTAVQEFDIDLSVALKPLTANPAAIHKLKGKGELKAGNDADILLLSKESLEIDSVIARGRLMVRGGEPVVKGTFE</sequence>
<name>A0A841RAQ7_9SPIO</name>
<reference evidence="7 8" key="1">
    <citation type="submission" date="2020-08" db="EMBL/GenBank/DDBJ databases">
        <title>Genomic Encyclopedia of Type Strains, Phase IV (KMG-IV): sequencing the most valuable type-strain genomes for metagenomic binning, comparative biology and taxonomic classification.</title>
        <authorList>
            <person name="Goeker M."/>
        </authorList>
    </citation>
    <scope>NUCLEOTIDE SEQUENCE [LARGE SCALE GENOMIC DNA]</scope>
    <source>
        <strain evidence="7 8">DSM 2461</strain>
    </source>
</reference>
<feature type="domain" description="Amidohydrolase 3" evidence="6">
    <location>
        <begin position="48"/>
        <end position="86"/>
    </location>
</feature>
<evidence type="ECO:0000259" key="5">
    <source>
        <dbReference type="Pfam" id="PF01979"/>
    </source>
</evidence>
<dbReference type="GO" id="GO:0046872">
    <property type="term" value="F:metal ion binding"/>
    <property type="evidence" value="ECO:0007669"/>
    <property type="project" value="UniProtKB-KW"/>
</dbReference>
<evidence type="ECO:0000256" key="2">
    <source>
        <dbReference type="PIRSR" id="PIRSR001238-1"/>
    </source>
</evidence>
<feature type="binding site" evidence="4">
    <location>
        <position position="198"/>
    </location>
    <ligand>
        <name>Zn(2+)</name>
        <dbReference type="ChEBI" id="CHEBI:29105"/>
        <label>2</label>
        <note>catalytic</note>
    </ligand>
</feature>
<feature type="binding site" evidence="4">
    <location>
        <position position="288"/>
    </location>
    <ligand>
        <name>Zn(2+)</name>
        <dbReference type="ChEBI" id="CHEBI:29105"/>
        <label>1</label>
        <note>catalytic</note>
    </ligand>
</feature>
<feature type="binding site" evidence="3">
    <location>
        <begin position="71"/>
        <end position="73"/>
    </location>
    <ligand>
        <name>substrate</name>
    </ligand>
</feature>
<dbReference type="Pfam" id="PF01979">
    <property type="entry name" value="Amidohydro_1"/>
    <property type="match status" value="1"/>
</dbReference>
<feature type="binding site" evidence="3">
    <location>
        <position position="102"/>
    </location>
    <ligand>
        <name>substrate</name>
    </ligand>
</feature>
<dbReference type="AlphaFoldDB" id="A0A841RAQ7"/>
<keyword evidence="1 7" id="KW-0378">Hydrolase</keyword>
<comment type="function">
    <text evidence="1">Catalyzes the hydrolytic cleavage of a subset of L-isoaspartyl (L-beta-aspartyl) dipeptides. Used to degrade proteins damaged by L-isoaspartyl residues formation.</text>
</comment>
<dbReference type="InterPro" id="IPR032466">
    <property type="entry name" value="Metal_Hydrolase"/>
</dbReference>
<feature type="binding site" evidence="4">
    <location>
        <position position="64"/>
    </location>
    <ligand>
        <name>Zn(2+)</name>
        <dbReference type="ChEBI" id="CHEBI:29105"/>
        <label>1</label>
        <note>catalytic</note>
    </ligand>
</feature>
<keyword evidence="8" id="KW-1185">Reference proteome</keyword>
<evidence type="ECO:0000256" key="1">
    <source>
        <dbReference type="PIRNR" id="PIRNR001238"/>
    </source>
</evidence>
<dbReference type="GO" id="GO:0008237">
    <property type="term" value="F:metallopeptidase activity"/>
    <property type="evidence" value="ECO:0007669"/>
    <property type="project" value="UniProtKB-KW"/>
</dbReference>
<comment type="subcellular location">
    <subcellularLocation>
        <location evidence="1">Cytoplasm</location>
    </subcellularLocation>
</comment>
<dbReference type="PANTHER" id="PTHR11647:SF1">
    <property type="entry name" value="COLLAPSIN RESPONSE MEDIATOR PROTEIN"/>
    <property type="match status" value="1"/>
</dbReference>
<dbReference type="SUPFAM" id="SSF51338">
    <property type="entry name" value="Composite domain of metallo-dependent hydrolases"/>
    <property type="match status" value="1"/>
</dbReference>
<dbReference type="EMBL" id="JACHGJ010000002">
    <property type="protein sequence ID" value="MBB6480100.1"/>
    <property type="molecule type" value="Genomic_DNA"/>
</dbReference>
<dbReference type="EC" id="3.4.19.-" evidence="1"/>
<dbReference type="SUPFAM" id="SSF51556">
    <property type="entry name" value="Metallo-dependent hydrolases"/>
    <property type="match status" value="1"/>
</dbReference>
<evidence type="ECO:0000313" key="7">
    <source>
        <dbReference type="EMBL" id="MBB6480100.1"/>
    </source>
</evidence>
<feature type="binding site" evidence="4">
    <location>
        <position position="227"/>
    </location>
    <ligand>
        <name>Zn(2+)</name>
        <dbReference type="ChEBI" id="CHEBI:29105"/>
        <label>2</label>
        <note>catalytic</note>
    </ligand>
</feature>
<keyword evidence="1 4" id="KW-0862">Zinc</keyword>
<keyword evidence="1" id="KW-0482">Metalloprotease</keyword>
<dbReference type="Gene3D" id="3.20.20.140">
    <property type="entry name" value="Metal-dependent hydrolases"/>
    <property type="match status" value="1"/>
</dbReference>
<dbReference type="InterPro" id="IPR011059">
    <property type="entry name" value="Metal-dep_hydrolase_composite"/>
</dbReference>
<dbReference type="InterPro" id="IPR050378">
    <property type="entry name" value="Metallo-dep_Hydrolases_sf"/>
</dbReference>
<evidence type="ECO:0000256" key="3">
    <source>
        <dbReference type="PIRSR" id="PIRSR001238-2"/>
    </source>
</evidence>
<organism evidence="7 8">
    <name type="scientific">Spirochaeta isovalerica</name>
    <dbReference type="NCBI Taxonomy" id="150"/>
    <lineage>
        <taxon>Bacteria</taxon>
        <taxon>Pseudomonadati</taxon>
        <taxon>Spirochaetota</taxon>
        <taxon>Spirochaetia</taxon>
        <taxon>Spirochaetales</taxon>
        <taxon>Spirochaetaceae</taxon>
        <taxon>Spirochaeta</taxon>
    </lineage>
</organism>
<evidence type="ECO:0000256" key="4">
    <source>
        <dbReference type="PIRSR" id="PIRSR001238-3"/>
    </source>
</evidence>
<comment type="cofactor">
    <cofactor evidence="1 4">
        <name>Zn(2+)</name>
        <dbReference type="ChEBI" id="CHEBI:29105"/>
    </cofactor>
    <text evidence="1 4">Binds 2 Zn(2+) ions per subunit.</text>
</comment>
<feature type="binding site" evidence="3">
    <location>
        <position position="292"/>
    </location>
    <ligand>
        <name>substrate</name>
    </ligand>
</feature>
<dbReference type="Proteomes" id="UP000587760">
    <property type="component" value="Unassembled WGS sequence"/>
</dbReference>
<dbReference type="PANTHER" id="PTHR11647">
    <property type="entry name" value="HYDRANTOINASE/DIHYDROPYRIMIDINASE FAMILY MEMBER"/>
    <property type="match status" value="1"/>
</dbReference>
<accession>A0A841RAQ7</accession>
<dbReference type="Pfam" id="PF07969">
    <property type="entry name" value="Amidohydro_3"/>
    <property type="match status" value="1"/>
</dbReference>
<dbReference type="GO" id="GO:0016810">
    <property type="term" value="F:hydrolase activity, acting on carbon-nitrogen (but not peptide) bonds"/>
    <property type="evidence" value="ECO:0007669"/>
    <property type="project" value="InterPro"/>
</dbReference>
<dbReference type="GO" id="GO:0008798">
    <property type="term" value="F:beta-aspartyl-peptidase activity"/>
    <property type="evidence" value="ECO:0007669"/>
    <property type="project" value="InterPro"/>
</dbReference>
<feature type="binding site" evidence="4">
    <location>
        <position position="66"/>
    </location>
    <ligand>
        <name>Zn(2+)</name>
        <dbReference type="ChEBI" id="CHEBI:29105"/>
        <label>1</label>
        <note>catalytic</note>
    </ligand>
</feature>
<feature type="active site" description="Proton acceptor" evidence="2">
    <location>
        <position position="288"/>
    </location>
</feature>
<comment type="similarity">
    <text evidence="1">Belongs to the peptidase M38 family.</text>
</comment>
<protein>
    <recommendedName>
        <fullName evidence="1">Isoaspartyl dipeptidase</fullName>
        <ecNumber evidence="1">3.4.19.-</ecNumber>
    </recommendedName>
</protein>